<evidence type="ECO:0008006" key="3">
    <source>
        <dbReference type="Google" id="ProtNLM"/>
    </source>
</evidence>
<name>A0AAV5M384_9ROSI</name>
<protein>
    <recommendedName>
        <fullName evidence="3">Photosystem II protein T</fullName>
    </recommendedName>
</protein>
<dbReference type="AlphaFoldDB" id="A0AAV5M384"/>
<keyword evidence="2" id="KW-1185">Reference proteome</keyword>
<evidence type="ECO:0000313" key="1">
    <source>
        <dbReference type="EMBL" id="GKV43331.1"/>
    </source>
</evidence>
<dbReference type="Proteomes" id="UP001054252">
    <property type="component" value="Unassembled WGS sequence"/>
</dbReference>
<reference evidence="1 2" key="1">
    <citation type="journal article" date="2021" name="Commun. Biol.">
        <title>The genome of Shorea leprosula (Dipterocarpaceae) highlights the ecological relevance of drought in aseasonal tropical rainforests.</title>
        <authorList>
            <person name="Ng K.K.S."/>
            <person name="Kobayashi M.J."/>
            <person name="Fawcett J.A."/>
            <person name="Hatakeyama M."/>
            <person name="Paape T."/>
            <person name="Ng C.H."/>
            <person name="Ang C.C."/>
            <person name="Tnah L.H."/>
            <person name="Lee C.T."/>
            <person name="Nishiyama T."/>
            <person name="Sese J."/>
            <person name="O'Brien M.J."/>
            <person name="Copetti D."/>
            <person name="Mohd Noor M.I."/>
            <person name="Ong R.C."/>
            <person name="Putra M."/>
            <person name="Sireger I.Z."/>
            <person name="Indrioko S."/>
            <person name="Kosugi Y."/>
            <person name="Izuno A."/>
            <person name="Isagi Y."/>
            <person name="Lee S.L."/>
            <person name="Shimizu K.K."/>
        </authorList>
    </citation>
    <scope>NUCLEOTIDE SEQUENCE [LARGE SCALE GENOMIC DNA]</scope>
    <source>
        <strain evidence="1">214</strain>
    </source>
</reference>
<sequence>MTEGIYIFVFKSYVLAWQTFKRILVGDQNNRKKERKE</sequence>
<proteinExistence type="predicted"/>
<organism evidence="1 2">
    <name type="scientific">Rubroshorea leprosula</name>
    <dbReference type="NCBI Taxonomy" id="152421"/>
    <lineage>
        <taxon>Eukaryota</taxon>
        <taxon>Viridiplantae</taxon>
        <taxon>Streptophyta</taxon>
        <taxon>Embryophyta</taxon>
        <taxon>Tracheophyta</taxon>
        <taxon>Spermatophyta</taxon>
        <taxon>Magnoliopsida</taxon>
        <taxon>eudicotyledons</taxon>
        <taxon>Gunneridae</taxon>
        <taxon>Pentapetalae</taxon>
        <taxon>rosids</taxon>
        <taxon>malvids</taxon>
        <taxon>Malvales</taxon>
        <taxon>Dipterocarpaceae</taxon>
        <taxon>Rubroshorea</taxon>
    </lineage>
</organism>
<evidence type="ECO:0000313" key="2">
    <source>
        <dbReference type="Proteomes" id="UP001054252"/>
    </source>
</evidence>
<gene>
    <name evidence="1" type="ORF">SLEP1_g50635</name>
</gene>
<dbReference type="EMBL" id="BPVZ01000167">
    <property type="protein sequence ID" value="GKV43331.1"/>
    <property type="molecule type" value="Genomic_DNA"/>
</dbReference>
<comment type="caution">
    <text evidence="1">The sequence shown here is derived from an EMBL/GenBank/DDBJ whole genome shotgun (WGS) entry which is preliminary data.</text>
</comment>
<accession>A0AAV5M384</accession>